<protein>
    <submittedName>
        <fullName evidence="2">Uncharacterized protein</fullName>
    </submittedName>
</protein>
<feature type="region of interest" description="Disordered" evidence="1">
    <location>
        <begin position="1"/>
        <end position="89"/>
    </location>
</feature>
<name>A0A3N0XM06_ANAGA</name>
<feature type="compositionally biased region" description="Polar residues" evidence="1">
    <location>
        <begin position="38"/>
        <end position="49"/>
    </location>
</feature>
<feature type="compositionally biased region" description="Low complexity" evidence="1">
    <location>
        <begin position="7"/>
        <end position="18"/>
    </location>
</feature>
<evidence type="ECO:0000256" key="1">
    <source>
        <dbReference type="SAM" id="MobiDB-lite"/>
    </source>
</evidence>
<dbReference type="Proteomes" id="UP000281406">
    <property type="component" value="Unassembled WGS sequence"/>
</dbReference>
<sequence length="119" mass="13144">MSWPDFGLGSSQTLLSSTPIKRPIKRPRLELEEDPFGGSSSANVEQPSDSIYDPADSVTTLTEPTNVIESEEPETTKAEMTEEKTTAEPKEIKTTMVKLVEEETTVELAEWKSTKAVPE</sequence>
<feature type="compositionally biased region" description="Basic and acidic residues" evidence="1">
    <location>
        <begin position="74"/>
        <end position="89"/>
    </location>
</feature>
<organism evidence="2 3">
    <name type="scientific">Anabarilius grahami</name>
    <name type="common">Kanglang fish</name>
    <name type="synonym">Barilius grahami</name>
    <dbReference type="NCBI Taxonomy" id="495550"/>
    <lineage>
        <taxon>Eukaryota</taxon>
        <taxon>Metazoa</taxon>
        <taxon>Chordata</taxon>
        <taxon>Craniata</taxon>
        <taxon>Vertebrata</taxon>
        <taxon>Euteleostomi</taxon>
        <taxon>Actinopterygii</taxon>
        <taxon>Neopterygii</taxon>
        <taxon>Teleostei</taxon>
        <taxon>Ostariophysi</taxon>
        <taxon>Cypriniformes</taxon>
        <taxon>Xenocyprididae</taxon>
        <taxon>Xenocypridinae</taxon>
        <taxon>Xenocypridinae incertae sedis</taxon>
        <taxon>Anabarilius</taxon>
    </lineage>
</organism>
<gene>
    <name evidence="2" type="ORF">DPX16_14310</name>
</gene>
<feature type="compositionally biased region" description="Polar residues" evidence="1">
    <location>
        <begin position="57"/>
        <end position="68"/>
    </location>
</feature>
<dbReference type="AlphaFoldDB" id="A0A3N0XM06"/>
<evidence type="ECO:0000313" key="2">
    <source>
        <dbReference type="EMBL" id="ROI69370.1"/>
    </source>
</evidence>
<evidence type="ECO:0000313" key="3">
    <source>
        <dbReference type="Proteomes" id="UP000281406"/>
    </source>
</evidence>
<dbReference type="EMBL" id="RJVU01069537">
    <property type="protein sequence ID" value="ROI69370.1"/>
    <property type="molecule type" value="Genomic_DNA"/>
</dbReference>
<keyword evidence="3" id="KW-1185">Reference proteome</keyword>
<reference evidence="2 3" key="1">
    <citation type="submission" date="2018-10" db="EMBL/GenBank/DDBJ databases">
        <title>Genome assembly for a Yunnan-Guizhou Plateau 3E fish, Anabarilius grahami (Regan), and its evolutionary and genetic applications.</title>
        <authorList>
            <person name="Jiang W."/>
        </authorList>
    </citation>
    <scope>NUCLEOTIDE SEQUENCE [LARGE SCALE GENOMIC DNA]</scope>
    <source>
        <strain evidence="2">AG-KIZ</strain>
        <tissue evidence="2">Muscle</tissue>
    </source>
</reference>
<comment type="caution">
    <text evidence="2">The sequence shown here is derived from an EMBL/GenBank/DDBJ whole genome shotgun (WGS) entry which is preliminary data.</text>
</comment>
<proteinExistence type="predicted"/>
<accession>A0A3N0XM06</accession>